<dbReference type="SMART" id="SM00220">
    <property type="entry name" value="S_TKc"/>
    <property type="match status" value="1"/>
</dbReference>
<keyword evidence="5" id="KW-1015">Disulfide bond</keyword>
<dbReference type="PRINTS" id="PR00014">
    <property type="entry name" value="FNTYPEIII"/>
</dbReference>
<reference evidence="11 12" key="1">
    <citation type="submission" date="2019-08" db="EMBL/GenBank/DDBJ databases">
        <title>The genome of the soybean aphid Biotype 1, its phylome, world population structure and adaptation to the North American continent.</title>
        <authorList>
            <person name="Giordano R."/>
            <person name="Donthu R.K."/>
            <person name="Hernandez A.G."/>
            <person name="Wright C.L."/>
            <person name="Zimin A.V."/>
        </authorList>
    </citation>
    <scope>NUCLEOTIDE SEQUENCE [LARGE SCALE GENOMIC DNA]</scope>
    <source>
        <tissue evidence="11">Whole aphids</tissue>
    </source>
</reference>
<dbReference type="InterPro" id="IPR007110">
    <property type="entry name" value="Ig-like_dom"/>
</dbReference>
<dbReference type="CDD" id="cd14103">
    <property type="entry name" value="STKc_MLCK"/>
    <property type="match status" value="1"/>
</dbReference>
<dbReference type="Gene3D" id="1.10.510.10">
    <property type="entry name" value="Transferase(Phosphotransferase) domain 1"/>
    <property type="match status" value="1"/>
</dbReference>
<feature type="binding site" evidence="7">
    <location>
        <position position="811"/>
    </location>
    <ligand>
        <name>ATP</name>
        <dbReference type="ChEBI" id="CHEBI:30616"/>
    </ligand>
</feature>
<dbReference type="GO" id="GO:0009653">
    <property type="term" value="P:anatomical structure morphogenesis"/>
    <property type="evidence" value="ECO:0007669"/>
    <property type="project" value="UniProtKB-ARBA"/>
</dbReference>
<dbReference type="Pfam" id="PF00069">
    <property type="entry name" value="Pkinase"/>
    <property type="match status" value="1"/>
</dbReference>
<feature type="domain" description="Ig-like" evidence="9">
    <location>
        <begin position="237"/>
        <end position="325"/>
    </location>
</feature>
<dbReference type="PANTHER" id="PTHR47633">
    <property type="entry name" value="IMMUNOGLOBULIN"/>
    <property type="match status" value="1"/>
</dbReference>
<feature type="domain" description="Protein kinase" evidence="8">
    <location>
        <begin position="782"/>
        <end position="1039"/>
    </location>
</feature>
<evidence type="ECO:0000256" key="5">
    <source>
        <dbReference type="ARBA" id="ARBA00023157"/>
    </source>
</evidence>
<proteinExistence type="inferred from homology"/>
<dbReference type="Pfam" id="PF07679">
    <property type="entry name" value="I-set"/>
    <property type="match status" value="4"/>
</dbReference>
<dbReference type="FunFam" id="2.60.40.10:FF:000032">
    <property type="entry name" value="palladin isoform X1"/>
    <property type="match status" value="1"/>
</dbReference>
<dbReference type="PANTHER" id="PTHR47633:SF7">
    <property type="entry name" value="TITIN HOMOLOG"/>
    <property type="match status" value="1"/>
</dbReference>
<dbReference type="CDD" id="cd00096">
    <property type="entry name" value="Ig"/>
    <property type="match status" value="2"/>
</dbReference>
<gene>
    <name evidence="11" type="ORF">AGLY_012799</name>
</gene>
<evidence type="ECO:0000259" key="8">
    <source>
        <dbReference type="PROSITE" id="PS50011"/>
    </source>
</evidence>
<dbReference type="Gene3D" id="3.30.200.20">
    <property type="entry name" value="Phosphorylase Kinase, domain 1"/>
    <property type="match status" value="1"/>
</dbReference>
<dbReference type="InterPro" id="IPR003961">
    <property type="entry name" value="FN3_dom"/>
</dbReference>
<feature type="domain" description="Ig-like" evidence="9">
    <location>
        <begin position="92"/>
        <end position="207"/>
    </location>
</feature>
<dbReference type="SUPFAM" id="SSF49265">
    <property type="entry name" value="Fibronectin type III"/>
    <property type="match status" value="1"/>
</dbReference>
<keyword evidence="3 7" id="KW-0547">Nucleotide-binding</keyword>
<dbReference type="Pfam" id="PF00041">
    <property type="entry name" value="fn3"/>
    <property type="match status" value="1"/>
</dbReference>
<dbReference type="AlphaFoldDB" id="A0A6G0T9G7"/>
<dbReference type="SMART" id="SM00060">
    <property type="entry name" value="FN3"/>
    <property type="match status" value="1"/>
</dbReference>
<evidence type="ECO:0000256" key="2">
    <source>
        <dbReference type="ARBA" id="ARBA00022737"/>
    </source>
</evidence>
<evidence type="ECO:0000313" key="11">
    <source>
        <dbReference type="EMBL" id="KAE9527726.1"/>
    </source>
</evidence>
<dbReference type="InterPro" id="IPR008271">
    <property type="entry name" value="Ser/Thr_kinase_AS"/>
</dbReference>
<dbReference type="InterPro" id="IPR013098">
    <property type="entry name" value="Ig_I-set"/>
</dbReference>
<evidence type="ECO:0000256" key="6">
    <source>
        <dbReference type="ARBA" id="ARBA00023319"/>
    </source>
</evidence>
<evidence type="ECO:0000259" key="10">
    <source>
        <dbReference type="PROSITE" id="PS50853"/>
    </source>
</evidence>
<name>A0A6G0T9G7_APHGL</name>
<evidence type="ECO:0000259" key="9">
    <source>
        <dbReference type="PROSITE" id="PS50835"/>
    </source>
</evidence>
<dbReference type="CDD" id="cd00063">
    <property type="entry name" value="FN3"/>
    <property type="match status" value="1"/>
</dbReference>
<dbReference type="InterPro" id="IPR036179">
    <property type="entry name" value="Ig-like_dom_sf"/>
</dbReference>
<keyword evidence="2" id="KW-0677">Repeat</keyword>
<comment type="caution">
    <text evidence="11">The sequence shown here is derived from an EMBL/GenBank/DDBJ whole genome shotgun (WGS) entry which is preliminary data.</text>
</comment>
<evidence type="ECO:0000313" key="12">
    <source>
        <dbReference type="Proteomes" id="UP000475862"/>
    </source>
</evidence>
<evidence type="ECO:0000256" key="4">
    <source>
        <dbReference type="ARBA" id="ARBA00022840"/>
    </source>
</evidence>
<dbReference type="SUPFAM" id="SSF56112">
    <property type="entry name" value="Protein kinase-like (PK-like)"/>
    <property type="match status" value="1"/>
</dbReference>
<dbReference type="InterPro" id="IPR013783">
    <property type="entry name" value="Ig-like_fold"/>
</dbReference>
<dbReference type="FunFam" id="2.60.40.10:FF:000022">
    <property type="entry name" value="Cardiac titin"/>
    <property type="match status" value="1"/>
</dbReference>
<dbReference type="InterPro" id="IPR003599">
    <property type="entry name" value="Ig_sub"/>
</dbReference>
<evidence type="ECO:0000256" key="3">
    <source>
        <dbReference type="ARBA" id="ARBA00022741"/>
    </source>
</evidence>
<evidence type="ECO:0008006" key="13">
    <source>
        <dbReference type="Google" id="ProtNLM"/>
    </source>
</evidence>
<dbReference type="SMART" id="SM00409">
    <property type="entry name" value="IG"/>
    <property type="match status" value="6"/>
</dbReference>
<dbReference type="InterPro" id="IPR003598">
    <property type="entry name" value="Ig_sub2"/>
</dbReference>
<dbReference type="GO" id="GO:0030154">
    <property type="term" value="P:cell differentiation"/>
    <property type="evidence" value="ECO:0007669"/>
    <property type="project" value="UniProtKB-ARBA"/>
</dbReference>
<comment type="similarity">
    <text evidence="1">Belongs to the protein kinase superfamily. CAMK Ser/Thr protein kinase family.</text>
</comment>
<dbReference type="SMART" id="SM00408">
    <property type="entry name" value="IGc2"/>
    <property type="match status" value="5"/>
</dbReference>
<dbReference type="GO" id="GO:0004672">
    <property type="term" value="F:protein kinase activity"/>
    <property type="evidence" value="ECO:0007669"/>
    <property type="project" value="InterPro"/>
</dbReference>
<dbReference type="InterPro" id="IPR000719">
    <property type="entry name" value="Prot_kinase_dom"/>
</dbReference>
<evidence type="ECO:0000256" key="7">
    <source>
        <dbReference type="PROSITE-ProRule" id="PRU10141"/>
    </source>
</evidence>
<dbReference type="InterPro" id="IPR011009">
    <property type="entry name" value="Kinase-like_dom_sf"/>
</dbReference>
<dbReference type="FunFam" id="2.60.40.10:FF:001452">
    <property type="entry name" value="Uncharacterized protein, isoform F"/>
    <property type="match status" value="1"/>
</dbReference>
<keyword evidence="6" id="KW-0393">Immunoglobulin domain</keyword>
<dbReference type="SUPFAM" id="SSF48726">
    <property type="entry name" value="Immunoglobulin"/>
    <property type="match status" value="6"/>
</dbReference>
<feature type="domain" description="Fibronectin type-III" evidence="10">
    <location>
        <begin position="662"/>
        <end position="759"/>
    </location>
</feature>
<dbReference type="PROSITE" id="PS00108">
    <property type="entry name" value="PROTEIN_KINASE_ST"/>
    <property type="match status" value="1"/>
</dbReference>
<feature type="domain" description="Ig-like" evidence="9">
    <location>
        <begin position="443"/>
        <end position="537"/>
    </location>
</feature>
<dbReference type="PROSITE" id="PS50011">
    <property type="entry name" value="PROTEIN_KINASE_DOM"/>
    <property type="match status" value="1"/>
</dbReference>
<dbReference type="InterPro" id="IPR017441">
    <property type="entry name" value="Protein_kinase_ATP_BS"/>
</dbReference>
<dbReference type="InterPro" id="IPR036116">
    <property type="entry name" value="FN3_sf"/>
</dbReference>
<dbReference type="Gene3D" id="2.60.40.10">
    <property type="entry name" value="Immunoglobulins"/>
    <property type="match status" value="6"/>
</dbReference>
<dbReference type="PROSITE" id="PS50853">
    <property type="entry name" value="FN3"/>
    <property type="match status" value="1"/>
</dbReference>
<dbReference type="EMBL" id="VYZN01000051">
    <property type="protein sequence ID" value="KAE9527726.1"/>
    <property type="molecule type" value="Genomic_DNA"/>
</dbReference>
<dbReference type="Proteomes" id="UP000475862">
    <property type="component" value="Unassembled WGS sequence"/>
</dbReference>
<dbReference type="PROSITE" id="PS50835">
    <property type="entry name" value="IG_LIKE"/>
    <property type="match status" value="5"/>
</dbReference>
<dbReference type="GO" id="GO:0005524">
    <property type="term" value="F:ATP binding"/>
    <property type="evidence" value="ECO:0007669"/>
    <property type="project" value="UniProtKB-UniRule"/>
</dbReference>
<feature type="domain" description="Ig-like" evidence="9">
    <location>
        <begin position="569"/>
        <end position="658"/>
    </location>
</feature>
<keyword evidence="4 7" id="KW-0067">ATP-binding</keyword>
<evidence type="ECO:0000256" key="1">
    <source>
        <dbReference type="ARBA" id="ARBA00006692"/>
    </source>
</evidence>
<accession>A0A6G0T9G7</accession>
<dbReference type="PROSITE" id="PS00107">
    <property type="entry name" value="PROTEIN_KINASE_ATP"/>
    <property type="match status" value="1"/>
</dbReference>
<keyword evidence="12" id="KW-1185">Reference proteome</keyword>
<dbReference type="OrthoDB" id="10260894at2759"/>
<protein>
    <recommendedName>
        <fullName evidence="13">Myosin light chain kinase, smooth muscle</fullName>
    </recommendedName>
</protein>
<feature type="domain" description="Ig-like" evidence="9">
    <location>
        <begin position="355"/>
        <end position="429"/>
    </location>
</feature>
<sequence length="1057" mass="117759">MFVNRVCDFIFFSILQPEYYRDNSEFLCLSNGNRYQLKIPHAKLTHTGTYTLLAANPHGQIKALISLQVYSTGHCKKKMENGTNHATVERLPRISRGLVDIECRENDSITFECKLNITQETDIRWQKDGKHNMYLNKIVIMVYLFFDDSLPPIKLVRLGKQIKSQLIDGDTARLEISTVSPLHEGLYTCTAYNELDSQNTAKVPQLNGQQNTMLGSPILAGESNDRCTKRLKRSSAPKFYAVLHDRIADVGETVRFQCSVSGHPPPWSSWEKDGQPIGVNSRMRIREDDDYRSLEICDVTSDDAGLYRITVENKFGKIQATARLEVLTHNQTTNDVQITSSSNGRRQSGSAACAGENFTLSCDIRGNSMSDVTWYKNDVEVKPDDRVTSSLDDLAARLSISNLESADTGVYTCVARCDSGVTRCSTELCVFDTKPGTDSYLQPPIFVEGLVPKRTADEGEPVQLTVRLQGAVPMNASWFKNDVLLPDCADFEYVVAEDRGEFGLSIIDPFVKDSGVYSCKVANSFGQAVSSGQLVINEMSCGNELNNNLHDVEKKITCDTPVNNKVPLPASILSGPSDTTVLRGAKVVLKTSYQGDPEPCVQWLRAGKVLESDEHVCITNERGVSCLTIDSITADDCGKYVVRVDNGHGNDFHFASVAVEGPPDPPAGRPVVSVLETSADVTWSSPAYDGGCMVTGYGVEVRPFNQSDWKLVADKCHSLSHIVRGLAPGESYVFRVRAENMHGSSEASLESTPVYILQTDYGNTLWPKTVNIENGDLFDKQYEMLDELGKGRYGVVYKVKERETNKYYAAKFVRCIKSTDKEKAQEEVDIMNCLRHPKLLQLDAAFDKPREVVLVTEYISGGELFERVVADDFTLTEKDCILFMRQICEGVDYMHKQNVVHLDLKPENIMCQSRTSHYIKLIDFGLAQKIIPGQPMRVLFGTPEFIPPEIIGYEPIGFESDMWSVGVICYVLLSGLSPFMGDNDSETFTNITKAEFDFDDEAFDAVSQDAKDFISALLIKRKEYVPFAVKTYCKRMPETQVASAAGHGHELRDSEHG</sequence>
<organism evidence="11 12">
    <name type="scientific">Aphis glycines</name>
    <name type="common">Soybean aphid</name>
    <dbReference type="NCBI Taxonomy" id="307491"/>
    <lineage>
        <taxon>Eukaryota</taxon>
        <taxon>Metazoa</taxon>
        <taxon>Ecdysozoa</taxon>
        <taxon>Arthropoda</taxon>
        <taxon>Hexapoda</taxon>
        <taxon>Insecta</taxon>
        <taxon>Pterygota</taxon>
        <taxon>Neoptera</taxon>
        <taxon>Paraneoptera</taxon>
        <taxon>Hemiptera</taxon>
        <taxon>Sternorrhyncha</taxon>
        <taxon>Aphidomorpha</taxon>
        <taxon>Aphidoidea</taxon>
        <taxon>Aphididae</taxon>
        <taxon>Aphidini</taxon>
        <taxon>Aphis</taxon>
        <taxon>Aphis</taxon>
    </lineage>
</organism>